<name>A0A919D6K7_9ACTN</name>
<evidence type="ECO:0000313" key="4">
    <source>
        <dbReference type="Proteomes" id="UP000655443"/>
    </source>
</evidence>
<dbReference type="SUPFAM" id="SSF51182">
    <property type="entry name" value="RmlC-like cupins"/>
    <property type="match status" value="1"/>
</dbReference>
<sequence length="132" mass="14088">MPPSTDNTAKAPACLRQPAREQQPARVPAQRQAPPSPQATTMAGGPLNFPLPWHDTEIAAMEFQQITLPPQASTGWHYHHGPLLVTVHQGTLRRRLADGTVTAHAAGTSFVEPPGPANIHTGDNPDSTTVIL</sequence>
<comment type="caution">
    <text evidence="3">The sequence shown here is derived from an EMBL/GenBank/DDBJ whole genome shotgun (WGS) entry which is preliminary data.</text>
</comment>
<proteinExistence type="predicted"/>
<evidence type="ECO:0000313" key="3">
    <source>
        <dbReference type="EMBL" id="GHE11049.1"/>
    </source>
</evidence>
<dbReference type="InterPro" id="IPR013096">
    <property type="entry name" value="Cupin_2"/>
</dbReference>
<reference evidence="3" key="1">
    <citation type="journal article" date="2014" name="Int. J. Syst. Evol. Microbiol.">
        <title>Complete genome sequence of Corynebacterium casei LMG S-19264T (=DSM 44701T), isolated from a smear-ripened cheese.</title>
        <authorList>
            <consortium name="US DOE Joint Genome Institute (JGI-PGF)"/>
            <person name="Walter F."/>
            <person name="Albersmeier A."/>
            <person name="Kalinowski J."/>
            <person name="Ruckert C."/>
        </authorList>
    </citation>
    <scope>NUCLEOTIDE SEQUENCE</scope>
    <source>
        <strain evidence="3">JCM 4714</strain>
    </source>
</reference>
<dbReference type="InterPro" id="IPR011051">
    <property type="entry name" value="RmlC_Cupin_sf"/>
</dbReference>
<dbReference type="EMBL" id="BMVG01000026">
    <property type="protein sequence ID" value="GHE11049.1"/>
    <property type="molecule type" value="Genomic_DNA"/>
</dbReference>
<reference evidence="3" key="2">
    <citation type="submission" date="2020-09" db="EMBL/GenBank/DDBJ databases">
        <authorList>
            <person name="Sun Q."/>
            <person name="Ohkuma M."/>
        </authorList>
    </citation>
    <scope>NUCLEOTIDE SEQUENCE</scope>
    <source>
        <strain evidence="3">JCM 4714</strain>
    </source>
</reference>
<feature type="domain" description="Cupin type-2" evidence="2">
    <location>
        <begin position="66"/>
        <end position="130"/>
    </location>
</feature>
<feature type="compositionally biased region" description="Low complexity" evidence="1">
    <location>
        <begin position="16"/>
        <end position="33"/>
    </location>
</feature>
<feature type="region of interest" description="Disordered" evidence="1">
    <location>
        <begin position="1"/>
        <end position="48"/>
    </location>
</feature>
<evidence type="ECO:0000256" key="1">
    <source>
        <dbReference type="SAM" id="MobiDB-lite"/>
    </source>
</evidence>
<dbReference type="AlphaFoldDB" id="A0A919D6K7"/>
<keyword evidence="4" id="KW-1185">Reference proteome</keyword>
<evidence type="ECO:0000259" key="2">
    <source>
        <dbReference type="Pfam" id="PF07883"/>
    </source>
</evidence>
<dbReference type="Proteomes" id="UP000655443">
    <property type="component" value="Unassembled WGS sequence"/>
</dbReference>
<feature type="region of interest" description="Disordered" evidence="1">
    <location>
        <begin position="113"/>
        <end position="132"/>
    </location>
</feature>
<organism evidence="3 4">
    <name type="scientific">Streptomyces alanosinicus</name>
    <dbReference type="NCBI Taxonomy" id="68171"/>
    <lineage>
        <taxon>Bacteria</taxon>
        <taxon>Bacillati</taxon>
        <taxon>Actinomycetota</taxon>
        <taxon>Actinomycetes</taxon>
        <taxon>Kitasatosporales</taxon>
        <taxon>Streptomycetaceae</taxon>
        <taxon>Streptomyces</taxon>
    </lineage>
</organism>
<dbReference type="InterPro" id="IPR014710">
    <property type="entry name" value="RmlC-like_jellyroll"/>
</dbReference>
<accession>A0A919D6K7</accession>
<protein>
    <recommendedName>
        <fullName evidence="2">Cupin type-2 domain-containing protein</fullName>
    </recommendedName>
</protein>
<dbReference type="Gene3D" id="2.60.120.10">
    <property type="entry name" value="Jelly Rolls"/>
    <property type="match status" value="1"/>
</dbReference>
<dbReference type="Pfam" id="PF07883">
    <property type="entry name" value="Cupin_2"/>
    <property type="match status" value="1"/>
</dbReference>
<gene>
    <name evidence="3" type="ORF">GCM10010339_69300</name>
</gene>